<name>A0A7V4U1E6_CALAY</name>
<dbReference type="AlphaFoldDB" id="A0A7V4U1E6"/>
<reference evidence="2" key="1">
    <citation type="journal article" date="2020" name="mSystems">
        <title>Genome- and Community-Level Interaction Insights into Carbon Utilization and Element Cycling Functions of Hydrothermarchaeota in Hydrothermal Sediment.</title>
        <authorList>
            <person name="Zhou Z."/>
            <person name="Liu Y."/>
            <person name="Xu W."/>
            <person name="Pan J."/>
            <person name="Luo Z.H."/>
            <person name="Li M."/>
        </authorList>
    </citation>
    <scope>NUCLEOTIDE SEQUENCE [LARGE SCALE GENOMIC DNA]</scope>
    <source>
        <strain evidence="2">HyVt-577</strain>
    </source>
</reference>
<dbReference type="Gene3D" id="2.40.320.10">
    <property type="entry name" value="Hypothetical Protein Pfu-838710-001"/>
    <property type="match status" value="1"/>
</dbReference>
<comment type="caution">
    <text evidence="2">The sequence shown here is derived from an EMBL/GenBank/DDBJ whole genome shotgun (WGS) entry which is preliminary data.</text>
</comment>
<dbReference type="SMART" id="SM01118">
    <property type="entry name" value="CYTH"/>
    <property type="match status" value="1"/>
</dbReference>
<evidence type="ECO:0000259" key="1">
    <source>
        <dbReference type="PROSITE" id="PS51707"/>
    </source>
</evidence>
<dbReference type="InterPro" id="IPR023577">
    <property type="entry name" value="CYTH_domain"/>
</dbReference>
<dbReference type="InterPro" id="IPR033469">
    <property type="entry name" value="CYTH-like_dom_sf"/>
</dbReference>
<dbReference type="PANTHER" id="PTHR21028">
    <property type="entry name" value="SI:CH211-156B7.4"/>
    <property type="match status" value="1"/>
</dbReference>
<sequence>MGKNIEIKARCEDCKKIRKLLKQLPARLEGVDEQVDTFFHVAEGRLKMRESSLYGALLIPYLRTDAKGPKASEYTLIQTPEAQKTKNLLSRILGVRGVIEKRREIYIYKNVRIHLDQVKNIGGFIEFEAVVSPHDNETASHSNIDYLMTYLHIREKDLISGAYIDILEKMEQEH</sequence>
<protein>
    <submittedName>
        <fullName evidence="2">CYTH domain-containing protein</fullName>
    </submittedName>
</protein>
<feature type="domain" description="CYTH" evidence="1">
    <location>
        <begin position="2"/>
        <end position="169"/>
    </location>
</feature>
<gene>
    <name evidence="2" type="ORF">ENK44_10495</name>
</gene>
<dbReference type="InterPro" id="IPR008173">
    <property type="entry name" value="Adenylyl_cyclase_CyaB"/>
</dbReference>
<evidence type="ECO:0000313" key="2">
    <source>
        <dbReference type="EMBL" id="HGY56123.1"/>
    </source>
</evidence>
<dbReference type="Proteomes" id="UP000885779">
    <property type="component" value="Unassembled WGS sequence"/>
</dbReference>
<dbReference type="EMBL" id="DRQG01000098">
    <property type="protein sequence ID" value="HGY56123.1"/>
    <property type="molecule type" value="Genomic_DNA"/>
</dbReference>
<dbReference type="CDD" id="cd07890">
    <property type="entry name" value="CYTH-like_AC_IV-like"/>
    <property type="match status" value="1"/>
</dbReference>
<accession>A0A7V4U1E6</accession>
<dbReference type="PROSITE" id="PS51707">
    <property type="entry name" value="CYTH"/>
    <property type="match status" value="1"/>
</dbReference>
<proteinExistence type="predicted"/>
<dbReference type="PANTHER" id="PTHR21028:SF2">
    <property type="entry name" value="CYTH DOMAIN-CONTAINING PROTEIN"/>
    <property type="match status" value="1"/>
</dbReference>
<dbReference type="SUPFAM" id="SSF55154">
    <property type="entry name" value="CYTH-like phosphatases"/>
    <property type="match status" value="1"/>
</dbReference>
<organism evidence="2">
    <name type="scientific">Caldithrix abyssi</name>
    <dbReference type="NCBI Taxonomy" id="187145"/>
    <lineage>
        <taxon>Bacteria</taxon>
        <taxon>Pseudomonadati</taxon>
        <taxon>Calditrichota</taxon>
        <taxon>Calditrichia</taxon>
        <taxon>Calditrichales</taxon>
        <taxon>Calditrichaceae</taxon>
        <taxon>Caldithrix</taxon>
    </lineage>
</organism>
<dbReference type="Pfam" id="PF01928">
    <property type="entry name" value="CYTH"/>
    <property type="match status" value="1"/>
</dbReference>